<dbReference type="STRING" id="1715989.NITINOP_2504"/>
<dbReference type="KEGG" id="nio:NITINOP_2504"/>
<organism evidence="2 3">
    <name type="scientific">Candidatus Nitrospira inopinata</name>
    <dbReference type="NCBI Taxonomy" id="1715989"/>
    <lineage>
        <taxon>Bacteria</taxon>
        <taxon>Pseudomonadati</taxon>
        <taxon>Nitrospirota</taxon>
        <taxon>Nitrospiria</taxon>
        <taxon>Nitrospirales</taxon>
        <taxon>Nitrospiraceae</taxon>
        <taxon>Nitrospira</taxon>
    </lineage>
</organism>
<gene>
    <name evidence="2" type="ORF">NITINOP_2504</name>
</gene>
<name>A0A0S4KYK4_9BACT</name>
<evidence type="ECO:0000313" key="2">
    <source>
        <dbReference type="EMBL" id="CUQ67476.1"/>
    </source>
</evidence>
<dbReference type="AlphaFoldDB" id="A0A0S4KYK4"/>
<evidence type="ECO:0000313" key="3">
    <source>
        <dbReference type="Proteomes" id="UP000066284"/>
    </source>
</evidence>
<sequence length="121" mass="13090">MKEKTSGSSCRRGSRSVVDGSCEVKRVAAKRSTADRCGKGGPYVVDGHDDSDGVHRSGLYPGGVSRRLERQSVQPEFPGESFRRRLAVSLQEPNEPVWALWQSVQQSVGDQSLCDAGPATL</sequence>
<protein>
    <submittedName>
        <fullName evidence="2">Uncharacterized protein</fullName>
    </submittedName>
</protein>
<proteinExistence type="predicted"/>
<dbReference type="EMBL" id="LN885086">
    <property type="protein sequence ID" value="CUQ67476.1"/>
    <property type="molecule type" value="Genomic_DNA"/>
</dbReference>
<evidence type="ECO:0000256" key="1">
    <source>
        <dbReference type="SAM" id="MobiDB-lite"/>
    </source>
</evidence>
<accession>A0A0S4KYK4</accession>
<reference evidence="3" key="1">
    <citation type="submission" date="2015-09" db="EMBL/GenBank/DDBJ databases">
        <authorList>
            <person name="Daims H."/>
        </authorList>
    </citation>
    <scope>NUCLEOTIDE SEQUENCE [LARGE SCALE GENOMIC DNA]</scope>
</reference>
<keyword evidence="3" id="KW-1185">Reference proteome</keyword>
<feature type="region of interest" description="Disordered" evidence="1">
    <location>
        <begin position="33"/>
        <end position="53"/>
    </location>
</feature>
<dbReference type="Proteomes" id="UP000066284">
    <property type="component" value="Chromosome 1"/>
</dbReference>